<evidence type="ECO:0000313" key="1">
    <source>
        <dbReference type="EMBL" id="CAI0549130.1"/>
    </source>
</evidence>
<reference evidence="1" key="1">
    <citation type="submission" date="2022-08" db="EMBL/GenBank/DDBJ databases">
        <authorList>
            <person name="Gutierrez-Valencia J."/>
        </authorList>
    </citation>
    <scope>NUCLEOTIDE SEQUENCE</scope>
</reference>
<feature type="non-terminal residue" evidence="1">
    <location>
        <position position="71"/>
    </location>
</feature>
<evidence type="ECO:0000313" key="2">
    <source>
        <dbReference type="Proteomes" id="UP001154282"/>
    </source>
</evidence>
<organism evidence="1 2">
    <name type="scientific">Linum tenue</name>
    <dbReference type="NCBI Taxonomy" id="586396"/>
    <lineage>
        <taxon>Eukaryota</taxon>
        <taxon>Viridiplantae</taxon>
        <taxon>Streptophyta</taxon>
        <taxon>Embryophyta</taxon>
        <taxon>Tracheophyta</taxon>
        <taxon>Spermatophyta</taxon>
        <taxon>Magnoliopsida</taxon>
        <taxon>eudicotyledons</taxon>
        <taxon>Gunneridae</taxon>
        <taxon>Pentapetalae</taxon>
        <taxon>rosids</taxon>
        <taxon>fabids</taxon>
        <taxon>Malpighiales</taxon>
        <taxon>Linaceae</taxon>
        <taxon>Linum</taxon>
    </lineage>
</organism>
<comment type="caution">
    <text evidence="1">The sequence shown here is derived from an EMBL/GenBank/DDBJ whole genome shotgun (WGS) entry which is preliminary data.</text>
</comment>
<dbReference type="Proteomes" id="UP001154282">
    <property type="component" value="Unassembled WGS sequence"/>
</dbReference>
<feature type="non-terminal residue" evidence="1">
    <location>
        <position position="1"/>
    </location>
</feature>
<proteinExistence type="predicted"/>
<protein>
    <submittedName>
        <fullName evidence="1">Uncharacterized protein</fullName>
    </submittedName>
</protein>
<keyword evidence="2" id="KW-1185">Reference proteome</keyword>
<dbReference type="EMBL" id="CAMGYJ010000010">
    <property type="protein sequence ID" value="CAI0549130.1"/>
    <property type="molecule type" value="Genomic_DNA"/>
</dbReference>
<gene>
    <name evidence="1" type="ORF">LITE_LOCUS45022</name>
</gene>
<dbReference type="AlphaFoldDB" id="A0AAV0QUI2"/>
<accession>A0AAV0QUI2</accession>
<sequence length="71" mass="8494">AEGPSLDVGAVQLLLHHEVVDDWSEESFNYVLCFKPSIINMYYVGFDCIELDRLSYYDLWIVPKYVRWRFE</sequence>
<name>A0AAV0QUI2_9ROSI</name>